<keyword evidence="4" id="KW-1185">Reference proteome</keyword>
<feature type="transmembrane region" description="Helical" evidence="2">
    <location>
        <begin position="75"/>
        <end position="100"/>
    </location>
</feature>
<dbReference type="AlphaFoldDB" id="A0A4C1V6J5"/>
<accession>A0A4C1V6J5</accession>
<gene>
    <name evidence="3" type="ORF">EVAR_94037_1</name>
</gene>
<protein>
    <submittedName>
        <fullName evidence="3">Uncharacterized protein</fullName>
    </submittedName>
</protein>
<feature type="region of interest" description="Disordered" evidence="1">
    <location>
        <begin position="430"/>
        <end position="453"/>
    </location>
</feature>
<evidence type="ECO:0000256" key="2">
    <source>
        <dbReference type="SAM" id="Phobius"/>
    </source>
</evidence>
<dbReference type="OrthoDB" id="7214977at2759"/>
<evidence type="ECO:0000313" key="4">
    <source>
        <dbReference type="Proteomes" id="UP000299102"/>
    </source>
</evidence>
<keyword evidence="2" id="KW-1133">Transmembrane helix</keyword>
<name>A0A4C1V6J5_EUMVA</name>
<keyword evidence="2" id="KW-0472">Membrane</keyword>
<keyword evidence="2" id="KW-0812">Transmembrane</keyword>
<comment type="caution">
    <text evidence="3">The sequence shown here is derived from an EMBL/GenBank/DDBJ whole genome shotgun (WGS) entry which is preliminary data.</text>
</comment>
<evidence type="ECO:0000256" key="1">
    <source>
        <dbReference type="SAM" id="MobiDB-lite"/>
    </source>
</evidence>
<reference evidence="3 4" key="1">
    <citation type="journal article" date="2019" name="Commun. Biol.">
        <title>The bagworm genome reveals a unique fibroin gene that provides high tensile strength.</title>
        <authorList>
            <person name="Kono N."/>
            <person name="Nakamura H."/>
            <person name="Ohtoshi R."/>
            <person name="Tomita M."/>
            <person name="Numata K."/>
            <person name="Arakawa K."/>
        </authorList>
    </citation>
    <scope>NUCLEOTIDE SEQUENCE [LARGE SCALE GENOMIC DNA]</scope>
</reference>
<dbReference type="EMBL" id="BGZK01000283">
    <property type="protein sequence ID" value="GBP34026.1"/>
    <property type="molecule type" value="Genomic_DNA"/>
</dbReference>
<proteinExistence type="predicted"/>
<organism evidence="3 4">
    <name type="scientific">Eumeta variegata</name>
    <name type="common">Bagworm moth</name>
    <name type="synonym">Eumeta japonica</name>
    <dbReference type="NCBI Taxonomy" id="151549"/>
    <lineage>
        <taxon>Eukaryota</taxon>
        <taxon>Metazoa</taxon>
        <taxon>Ecdysozoa</taxon>
        <taxon>Arthropoda</taxon>
        <taxon>Hexapoda</taxon>
        <taxon>Insecta</taxon>
        <taxon>Pterygota</taxon>
        <taxon>Neoptera</taxon>
        <taxon>Endopterygota</taxon>
        <taxon>Lepidoptera</taxon>
        <taxon>Glossata</taxon>
        <taxon>Ditrysia</taxon>
        <taxon>Tineoidea</taxon>
        <taxon>Psychidae</taxon>
        <taxon>Oiketicinae</taxon>
        <taxon>Eumeta</taxon>
    </lineage>
</organism>
<dbReference type="Proteomes" id="UP000299102">
    <property type="component" value="Unassembled WGS sequence"/>
</dbReference>
<evidence type="ECO:0000313" key="3">
    <source>
        <dbReference type="EMBL" id="GBP34026.1"/>
    </source>
</evidence>
<sequence length="555" mass="63918">MELNRSGIRWQEVSMSEECREQRPLLSESADDDDCLQWDAQQQRRRRPPSERTRYKLKGAATVFQQWPSYWAPSVYLWFSMATLCLLFFIIYSNALALTYSPSLKLSATKAIQTTSQYENSSTDERILPQVYMHVFTENTDNIDLKTYEPHINILTEEYEAFDFNLFILLNDSISSMYKENSEEENNEQALNALLTDNYKNIKRNTDVKNIKIKYELLSNYLDNSPLGKQWRTFPKPFIPFLVRAVSIWDKGGIAFNPQILIPQQSTAVFVDKLHIIMKEYKKFNASQSEKGVQNTSRNKVIARKNKVNNIRDIIEALEQNELSYKSNEINLTGVETEQWPFITRKLMSANMKNAEENNHGSYNAISKHKKSNSFNTKKSNNSYTTVLGENILATNSGKNTTTIKSLPYYMDRNLLSSIFNKIFREKIDAPNKRPSQDSHKENRSRKSAIPNIAPARTSNVKVLHRPSATSPESKYTRKYYPPKGMNFEQDKLTIDLKGNIIATETPCHAFIGTLFSNTFHHYEDESVTDFIVAELSYFCKGALSACKGINLILV</sequence>
<feature type="compositionally biased region" description="Basic and acidic residues" evidence="1">
    <location>
        <begin position="430"/>
        <end position="442"/>
    </location>
</feature>